<keyword evidence="3" id="KW-1185">Reference proteome</keyword>
<dbReference type="RefSeq" id="WP_072986378.1">
    <property type="nucleotide sequence ID" value="NZ_FQZB01000008.1"/>
</dbReference>
<dbReference type="OrthoDB" id="1938949at2"/>
<keyword evidence="1" id="KW-0812">Transmembrane</keyword>
<proteinExistence type="predicted"/>
<keyword evidence="1" id="KW-0472">Membrane</keyword>
<gene>
    <name evidence="2" type="ORF">SAMN02745163_01837</name>
</gene>
<dbReference type="Proteomes" id="UP000184310">
    <property type="component" value="Unassembled WGS sequence"/>
</dbReference>
<accession>A0A1M6IW81</accession>
<organism evidence="2 3">
    <name type="scientific">Clostridium cavendishii DSM 21758</name>
    <dbReference type="NCBI Taxonomy" id="1121302"/>
    <lineage>
        <taxon>Bacteria</taxon>
        <taxon>Bacillati</taxon>
        <taxon>Bacillota</taxon>
        <taxon>Clostridia</taxon>
        <taxon>Eubacteriales</taxon>
        <taxon>Clostridiaceae</taxon>
        <taxon>Clostridium</taxon>
    </lineage>
</organism>
<feature type="transmembrane region" description="Helical" evidence="1">
    <location>
        <begin position="37"/>
        <end position="55"/>
    </location>
</feature>
<name>A0A1M6IW81_9CLOT</name>
<evidence type="ECO:0000313" key="3">
    <source>
        <dbReference type="Proteomes" id="UP000184310"/>
    </source>
</evidence>
<dbReference type="AlphaFoldDB" id="A0A1M6IW81"/>
<sequence>MSNMKNCKTCNAEIAKGVNKCVHCGKDQRNFFMRHKIVTGLIFVVIIGSVSIAVGGKKDIKEDKVANTSATKQAEPDIKINSSDLAKAYDENEVKADKDYKGKSASITGNVEDISVVLGITHVRLSSYKDLAITHVNCSFEDKAEVDKVSGLKKGDTITIEGKIDGKSIDVDIKKCIIKK</sequence>
<protein>
    <submittedName>
        <fullName evidence="2">tRNA_anti-like</fullName>
    </submittedName>
</protein>
<dbReference type="InterPro" id="IPR024422">
    <property type="entry name" value="Protein_unknown_function_OB"/>
</dbReference>
<dbReference type="EMBL" id="FQZB01000008">
    <property type="protein sequence ID" value="SHJ38701.1"/>
    <property type="molecule type" value="Genomic_DNA"/>
</dbReference>
<evidence type="ECO:0000256" key="1">
    <source>
        <dbReference type="SAM" id="Phobius"/>
    </source>
</evidence>
<reference evidence="2 3" key="1">
    <citation type="submission" date="2016-11" db="EMBL/GenBank/DDBJ databases">
        <authorList>
            <person name="Jaros S."/>
            <person name="Januszkiewicz K."/>
            <person name="Wedrychowicz H."/>
        </authorList>
    </citation>
    <scope>NUCLEOTIDE SEQUENCE [LARGE SCALE GENOMIC DNA]</scope>
    <source>
        <strain evidence="2 3">DSM 21758</strain>
    </source>
</reference>
<keyword evidence="1" id="KW-1133">Transmembrane helix</keyword>
<evidence type="ECO:0000313" key="2">
    <source>
        <dbReference type="EMBL" id="SHJ38701.1"/>
    </source>
</evidence>
<dbReference type="Pfam" id="PF12869">
    <property type="entry name" value="tRNA_anti-like"/>
    <property type="match status" value="1"/>
</dbReference>